<name>A0AAN8MHC1_9TELE</name>
<keyword evidence="2" id="KW-0677">Repeat</keyword>
<dbReference type="InterPro" id="IPR051261">
    <property type="entry name" value="NLR"/>
</dbReference>
<organism evidence="3 4">
    <name type="scientific">Coregonus suidteri</name>
    <dbReference type="NCBI Taxonomy" id="861788"/>
    <lineage>
        <taxon>Eukaryota</taxon>
        <taxon>Metazoa</taxon>
        <taxon>Chordata</taxon>
        <taxon>Craniata</taxon>
        <taxon>Vertebrata</taxon>
        <taxon>Euteleostomi</taxon>
        <taxon>Actinopterygii</taxon>
        <taxon>Neopterygii</taxon>
        <taxon>Teleostei</taxon>
        <taxon>Protacanthopterygii</taxon>
        <taxon>Salmoniformes</taxon>
        <taxon>Salmonidae</taxon>
        <taxon>Coregoninae</taxon>
        <taxon>Coregonus</taxon>
    </lineage>
</organism>
<protein>
    <submittedName>
        <fullName evidence="3">Uncharacterized protein</fullName>
    </submittedName>
</protein>
<dbReference type="Proteomes" id="UP001356427">
    <property type="component" value="Unassembled WGS sequence"/>
</dbReference>
<gene>
    <name evidence="3" type="ORF">J4Q44_G00024730</name>
</gene>
<comment type="caution">
    <text evidence="3">The sequence shown here is derived from an EMBL/GenBank/DDBJ whole genome shotgun (WGS) entry which is preliminary data.</text>
</comment>
<sequence>MLCICSILKIRIHVLKSMNQKELADTLEKSHYGELALCQHNLKSHLKMRSEYLFEALSSNPSHLRELNLDYSHVGDSGVKILSAALEHPDCNVKLSVNNHAEHWYLQVSGLKKYAYELTLDPNTAH</sequence>
<dbReference type="PANTHER" id="PTHR24106">
    <property type="entry name" value="NACHT, LRR AND CARD DOMAINS-CONTAINING"/>
    <property type="match status" value="1"/>
</dbReference>
<keyword evidence="4" id="KW-1185">Reference proteome</keyword>
<evidence type="ECO:0000256" key="2">
    <source>
        <dbReference type="ARBA" id="ARBA00022737"/>
    </source>
</evidence>
<accession>A0AAN8MHC1</accession>
<proteinExistence type="predicted"/>
<dbReference type="SUPFAM" id="SSF52047">
    <property type="entry name" value="RNI-like"/>
    <property type="match status" value="1"/>
</dbReference>
<reference evidence="3 4" key="1">
    <citation type="submission" date="2021-04" db="EMBL/GenBank/DDBJ databases">
        <authorList>
            <person name="De Guttry C."/>
            <person name="Zahm M."/>
            <person name="Klopp C."/>
            <person name="Cabau C."/>
            <person name="Louis A."/>
            <person name="Berthelot C."/>
            <person name="Parey E."/>
            <person name="Roest Crollius H."/>
            <person name="Montfort J."/>
            <person name="Robinson-Rechavi M."/>
            <person name="Bucao C."/>
            <person name="Bouchez O."/>
            <person name="Gislard M."/>
            <person name="Lluch J."/>
            <person name="Milhes M."/>
            <person name="Lampietro C."/>
            <person name="Lopez Roques C."/>
            <person name="Donnadieu C."/>
            <person name="Braasch I."/>
            <person name="Desvignes T."/>
            <person name="Postlethwait J."/>
            <person name="Bobe J."/>
            <person name="Wedekind C."/>
            <person name="Guiguen Y."/>
        </authorList>
    </citation>
    <scope>NUCLEOTIDE SEQUENCE [LARGE SCALE GENOMIC DNA]</scope>
    <source>
        <strain evidence="3">Cs_M1</strain>
        <tissue evidence="3">Blood</tissue>
    </source>
</reference>
<keyword evidence="1" id="KW-0433">Leucine-rich repeat</keyword>
<dbReference type="EMBL" id="JAGTTL010000002">
    <property type="protein sequence ID" value="KAK6326828.1"/>
    <property type="molecule type" value="Genomic_DNA"/>
</dbReference>
<evidence type="ECO:0000256" key="1">
    <source>
        <dbReference type="ARBA" id="ARBA00022614"/>
    </source>
</evidence>
<evidence type="ECO:0000313" key="3">
    <source>
        <dbReference type="EMBL" id="KAK6326828.1"/>
    </source>
</evidence>
<dbReference type="AlphaFoldDB" id="A0AAN8MHC1"/>
<dbReference type="InterPro" id="IPR032675">
    <property type="entry name" value="LRR_dom_sf"/>
</dbReference>
<dbReference type="Gene3D" id="3.80.10.10">
    <property type="entry name" value="Ribonuclease Inhibitor"/>
    <property type="match status" value="1"/>
</dbReference>
<evidence type="ECO:0000313" key="4">
    <source>
        <dbReference type="Proteomes" id="UP001356427"/>
    </source>
</evidence>